<evidence type="ECO:0000313" key="2">
    <source>
        <dbReference type="EMBL" id="TLG77342.1"/>
    </source>
</evidence>
<dbReference type="Proteomes" id="UP000306912">
    <property type="component" value="Unassembled WGS sequence"/>
</dbReference>
<accession>A0A5R8QH79</accession>
<evidence type="ECO:0008006" key="4">
    <source>
        <dbReference type="Google" id="ProtNLM"/>
    </source>
</evidence>
<evidence type="ECO:0000256" key="1">
    <source>
        <dbReference type="SAM" id="Phobius"/>
    </source>
</evidence>
<sequence length="130" mass="14966">MRIVRVYDSVWKVKIMVYAIGNFTLDRPIPLLGLLMFVGALIIESLLFYQLGLLGQMVSQPLLLLIYILIPIGAYIYLPNANIDGKHIFFFLKDYIRFIVRPKVTDANKRIVNGPVHMDNAAETIIWKEE</sequence>
<proteinExistence type="predicted"/>
<dbReference type="Pfam" id="PF12648">
    <property type="entry name" value="TcpE"/>
    <property type="match status" value="1"/>
</dbReference>
<feature type="transmembrane region" description="Helical" evidence="1">
    <location>
        <begin position="29"/>
        <end position="49"/>
    </location>
</feature>
<feature type="transmembrane region" description="Helical" evidence="1">
    <location>
        <begin position="61"/>
        <end position="78"/>
    </location>
</feature>
<reference evidence="2 3" key="1">
    <citation type="submission" date="2019-05" db="EMBL/GenBank/DDBJ databases">
        <title>Culicoidintestinum kansasii gen. nov., sp. nov. from the gastrointestinal tract of the biting midge, Culicoides sonorensis.</title>
        <authorList>
            <person name="Neupane S."/>
            <person name="Ghosh A."/>
            <person name="Gunther S."/>
            <person name="Martin K."/>
            <person name="Zurek L."/>
        </authorList>
    </citation>
    <scope>NUCLEOTIDE SEQUENCE [LARGE SCALE GENOMIC DNA]</scope>
    <source>
        <strain evidence="2 3">CS-1</strain>
    </source>
</reference>
<name>A0A5R8QH79_9FIRM</name>
<dbReference type="OrthoDB" id="1645356at2"/>
<keyword evidence="1" id="KW-0472">Membrane</keyword>
<keyword evidence="1" id="KW-1133">Transmembrane helix</keyword>
<comment type="caution">
    <text evidence="2">The sequence shown here is derived from an EMBL/GenBank/DDBJ whole genome shotgun (WGS) entry which is preliminary data.</text>
</comment>
<dbReference type="InterPro" id="IPR025608">
    <property type="entry name" value="TcpE"/>
</dbReference>
<dbReference type="InParanoid" id="A0A5R8QH79"/>
<dbReference type="EMBL" id="VBWP01000001">
    <property type="protein sequence ID" value="TLG77342.1"/>
    <property type="molecule type" value="Genomic_DNA"/>
</dbReference>
<dbReference type="RefSeq" id="WP_138189950.1">
    <property type="nucleotide sequence ID" value="NZ_VBWP01000001.1"/>
</dbReference>
<evidence type="ECO:0000313" key="3">
    <source>
        <dbReference type="Proteomes" id="UP000306912"/>
    </source>
</evidence>
<organism evidence="2 3">
    <name type="scientific">Culicoidibacter larvae</name>
    <dbReference type="NCBI Taxonomy" id="2579976"/>
    <lineage>
        <taxon>Bacteria</taxon>
        <taxon>Bacillati</taxon>
        <taxon>Bacillota</taxon>
        <taxon>Culicoidibacteria</taxon>
        <taxon>Culicoidibacterales</taxon>
        <taxon>Culicoidibacteraceae</taxon>
        <taxon>Culicoidibacter</taxon>
    </lineage>
</organism>
<protein>
    <recommendedName>
        <fullName evidence="4">Conjugal transfer protein</fullName>
    </recommendedName>
</protein>
<dbReference type="AlphaFoldDB" id="A0A5R8QH79"/>
<keyword evidence="1" id="KW-0812">Transmembrane</keyword>
<gene>
    <name evidence="2" type="ORF">FEZ08_01615</name>
</gene>
<keyword evidence="3" id="KW-1185">Reference proteome</keyword>